<evidence type="ECO:0000259" key="1">
    <source>
        <dbReference type="Pfam" id="PF12975"/>
    </source>
</evidence>
<evidence type="ECO:0000313" key="2">
    <source>
        <dbReference type="EMBL" id="QHI68741.1"/>
    </source>
</evidence>
<proteinExistence type="predicted"/>
<feature type="domain" description="DUF3859" evidence="1">
    <location>
        <begin position="23"/>
        <end position="159"/>
    </location>
</feature>
<dbReference type="Proteomes" id="UP000464954">
    <property type="component" value="Chromosome"/>
</dbReference>
<dbReference type="PROSITE" id="PS51257">
    <property type="entry name" value="PROKAR_LIPOPROTEIN"/>
    <property type="match status" value="1"/>
</dbReference>
<evidence type="ECO:0000313" key="3">
    <source>
        <dbReference type="Proteomes" id="UP000464954"/>
    </source>
</evidence>
<dbReference type="Pfam" id="PF12975">
    <property type="entry name" value="DUF3859"/>
    <property type="match status" value="1"/>
</dbReference>
<keyword evidence="3" id="KW-1185">Reference proteome</keyword>
<dbReference type="AlphaFoldDB" id="A0A6P1M4H6"/>
<dbReference type="EMBL" id="CP047593">
    <property type="protein sequence ID" value="QHI68741.1"/>
    <property type="molecule type" value="Genomic_DNA"/>
</dbReference>
<gene>
    <name evidence="2" type="ORF">GT409_04515</name>
</gene>
<name>A0A6P1M4H6_9BACT</name>
<sequence>MKQILFIMIGVIMSTGCSKQMNKVEILSYGITDNIPDETVARPDAVHGEDDIYDGWNLLESTSEIPLEENIQFGIEYVFRGEADNGIATVEEVIIFPEGGLTDPESGRTYSTDIADMEIQVNEPNNFCYRLETDWETIPGIWVFQVRREGVVLAEQKFKIVDK</sequence>
<protein>
    <submittedName>
        <fullName evidence="2">DUF3859 domain-containing protein</fullName>
    </submittedName>
</protein>
<dbReference type="KEGG" id="taer:GT409_04515"/>
<organism evidence="2 3">
    <name type="scientific">Tichowtungia aerotolerans</name>
    <dbReference type="NCBI Taxonomy" id="2697043"/>
    <lineage>
        <taxon>Bacteria</taxon>
        <taxon>Pseudomonadati</taxon>
        <taxon>Kiritimatiellota</taxon>
        <taxon>Tichowtungiia</taxon>
        <taxon>Tichowtungiales</taxon>
        <taxon>Tichowtungiaceae</taxon>
        <taxon>Tichowtungia</taxon>
    </lineage>
</organism>
<reference evidence="2 3" key="1">
    <citation type="submission" date="2020-01" db="EMBL/GenBank/DDBJ databases">
        <title>Ponticoccus aerotolerans gen. nov., sp. nov., an anaerobic bacterium and proposal of Ponticoccusceae fam. nov., Ponticoccusles ord. nov. and Ponticoccuse classis nov. in the phylum Kiritimatiellaeota.</title>
        <authorList>
            <person name="Zhou L.Y."/>
            <person name="Du Z.J."/>
        </authorList>
    </citation>
    <scope>NUCLEOTIDE SEQUENCE [LARGE SCALE GENOMIC DNA]</scope>
    <source>
        <strain evidence="2 3">S-5007</strain>
    </source>
</reference>
<accession>A0A6P1M4H6</accession>
<dbReference type="InterPro" id="IPR024331">
    <property type="entry name" value="DUF3859"/>
</dbReference>
<dbReference type="Gene3D" id="2.60.40.2390">
    <property type="match status" value="1"/>
</dbReference>
<dbReference type="RefSeq" id="WP_160627349.1">
    <property type="nucleotide sequence ID" value="NZ_CP047593.1"/>
</dbReference>